<evidence type="ECO:0000313" key="2">
    <source>
        <dbReference type="Proteomes" id="UP000245698"/>
    </source>
</evidence>
<name>A0A2P9AFP3_9HYPH</name>
<reference evidence="2" key="1">
    <citation type="submission" date="2016-12" db="EMBL/GenBank/DDBJ databases">
        <authorList>
            <person name="Brunel B."/>
        </authorList>
    </citation>
    <scope>NUCLEOTIDE SEQUENCE [LARGE SCALE GENOMIC DNA]</scope>
</reference>
<proteinExistence type="predicted"/>
<dbReference type="AlphaFoldDB" id="A0A2P9AFP3"/>
<sequence length="68" mass="8010">MLCSSEVLRARAYARTGSDYFFERVWFRSDFRAHAIGQKYRYKVYHKKSLRCARGNSGSSLRRLNPTS</sequence>
<accession>A0A2P9AFP3</accession>
<organism evidence="1 2">
    <name type="scientific">Mesorhizobium delmotii</name>
    <dbReference type="NCBI Taxonomy" id="1631247"/>
    <lineage>
        <taxon>Bacteria</taxon>
        <taxon>Pseudomonadati</taxon>
        <taxon>Pseudomonadota</taxon>
        <taxon>Alphaproteobacteria</taxon>
        <taxon>Hyphomicrobiales</taxon>
        <taxon>Phyllobacteriaceae</taxon>
        <taxon>Mesorhizobium</taxon>
    </lineage>
</organism>
<keyword evidence="2" id="KW-1185">Reference proteome</keyword>
<evidence type="ECO:0000313" key="1">
    <source>
        <dbReference type="EMBL" id="SJM29928.1"/>
    </source>
</evidence>
<gene>
    <name evidence="1" type="ORF">BQ8482_111858</name>
</gene>
<dbReference type="Proteomes" id="UP000245698">
    <property type="component" value="Unassembled WGS sequence"/>
</dbReference>
<dbReference type="EMBL" id="FUIG01000013">
    <property type="protein sequence ID" value="SJM29928.1"/>
    <property type="molecule type" value="Genomic_DNA"/>
</dbReference>
<protein>
    <submittedName>
        <fullName evidence="1">Uncharacterized protein</fullName>
    </submittedName>
</protein>